<dbReference type="Proteomes" id="UP000799766">
    <property type="component" value="Unassembled WGS sequence"/>
</dbReference>
<keyword evidence="3" id="KW-1185">Reference proteome</keyword>
<reference evidence="2" key="1">
    <citation type="journal article" date="2020" name="Stud. Mycol.">
        <title>101 Dothideomycetes genomes: a test case for predicting lifestyles and emergence of pathogens.</title>
        <authorList>
            <person name="Haridas S."/>
            <person name="Albert R."/>
            <person name="Binder M."/>
            <person name="Bloem J."/>
            <person name="Labutti K."/>
            <person name="Salamov A."/>
            <person name="Andreopoulos B."/>
            <person name="Baker S."/>
            <person name="Barry K."/>
            <person name="Bills G."/>
            <person name="Bluhm B."/>
            <person name="Cannon C."/>
            <person name="Castanera R."/>
            <person name="Culley D."/>
            <person name="Daum C."/>
            <person name="Ezra D."/>
            <person name="Gonzalez J."/>
            <person name="Henrissat B."/>
            <person name="Kuo A."/>
            <person name="Liang C."/>
            <person name="Lipzen A."/>
            <person name="Lutzoni F."/>
            <person name="Magnuson J."/>
            <person name="Mondo S."/>
            <person name="Nolan M."/>
            <person name="Ohm R."/>
            <person name="Pangilinan J."/>
            <person name="Park H.-J."/>
            <person name="Ramirez L."/>
            <person name="Alfaro M."/>
            <person name="Sun H."/>
            <person name="Tritt A."/>
            <person name="Yoshinaga Y."/>
            <person name="Zwiers L.-H."/>
            <person name="Turgeon B."/>
            <person name="Goodwin S."/>
            <person name="Spatafora J."/>
            <person name="Crous P."/>
            <person name="Grigoriev I."/>
        </authorList>
    </citation>
    <scope>NUCLEOTIDE SEQUENCE</scope>
    <source>
        <strain evidence="2">ATCC 16933</strain>
    </source>
</reference>
<evidence type="ECO:0000313" key="2">
    <source>
        <dbReference type="EMBL" id="KAF2455892.1"/>
    </source>
</evidence>
<feature type="compositionally biased region" description="Basic residues" evidence="1">
    <location>
        <begin position="108"/>
        <end position="118"/>
    </location>
</feature>
<gene>
    <name evidence="2" type="ORF">BDY21DRAFT_63026</name>
</gene>
<name>A0A6A6NWP4_9PEZI</name>
<feature type="compositionally biased region" description="Polar residues" evidence="1">
    <location>
        <begin position="121"/>
        <end position="140"/>
    </location>
</feature>
<evidence type="ECO:0000313" key="3">
    <source>
        <dbReference type="Proteomes" id="UP000799766"/>
    </source>
</evidence>
<dbReference type="EMBL" id="MU001685">
    <property type="protein sequence ID" value="KAF2455892.1"/>
    <property type="molecule type" value="Genomic_DNA"/>
</dbReference>
<evidence type="ECO:0000256" key="1">
    <source>
        <dbReference type="SAM" id="MobiDB-lite"/>
    </source>
</evidence>
<feature type="region of interest" description="Disordered" evidence="1">
    <location>
        <begin position="101"/>
        <end position="143"/>
    </location>
</feature>
<proteinExistence type="predicted"/>
<dbReference type="AlphaFoldDB" id="A0A6A6NWP4"/>
<accession>A0A6A6NWP4</accession>
<sequence>MQTPYASAVPALALLQTYFDLPALPCREELEGHATADGRVVRRFGRSDQNGRLAGGPRGQISTRSVSGRGPPNLGFTYVQSPTSPDHNPVVYHHHTMECEVDGQDKKTQKRTRPRRAGKVSTLTAQPPRSGQSSLASKLSNRGKKLVAEKPRLCFKNGPLETHPLYLPCLSYPALQLIARRSWAAKGRNPRADKANGRP</sequence>
<protein>
    <submittedName>
        <fullName evidence="2">Uncharacterized protein</fullName>
    </submittedName>
</protein>
<feature type="region of interest" description="Disordered" evidence="1">
    <location>
        <begin position="44"/>
        <end position="72"/>
    </location>
</feature>
<organism evidence="2 3">
    <name type="scientific">Lineolata rhizophorae</name>
    <dbReference type="NCBI Taxonomy" id="578093"/>
    <lineage>
        <taxon>Eukaryota</taxon>
        <taxon>Fungi</taxon>
        <taxon>Dikarya</taxon>
        <taxon>Ascomycota</taxon>
        <taxon>Pezizomycotina</taxon>
        <taxon>Dothideomycetes</taxon>
        <taxon>Dothideomycetes incertae sedis</taxon>
        <taxon>Lineolatales</taxon>
        <taxon>Lineolataceae</taxon>
        <taxon>Lineolata</taxon>
    </lineage>
</organism>